<dbReference type="Proteomes" id="UP000280417">
    <property type="component" value="Unassembled WGS sequence"/>
</dbReference>
<gene>
    <name evidence="1" type="ORF">DRJ04_01115</name>
</gene>
<name>A0A662DHV7_UNCAE</name>
<evidence type="ECO:0000313" key="1">
    <source>
        <dbReference type="EMBL" id="RLE15095.1"/>
    </source>
</evidence>
<proteinExistence type="predicted"/>
<comment type="caution">
    <text evidence="1">The sequence shown here is derived from an EMBL/GenBank/DDBJ whole genome shotgun (WGS) entry which is preliminary data.</text>
</comment>
<accession>A0A662DHV7</accession>
<evidence type="ECO:0000313" key="2">
    <source>
        <dbReference type="Proteomes" id="UP000280417"/>
    </source>
</evidence>
<dbReference type="EMBL" id="QMQA01000017">
    <property type="protein sequence ID" value="RLE15095.1"/>
    <property type="molecule type" value="Genomic_DNA"/>
</dbReference>
<sequence>MLKSDEFQRWIEASHAMFEIFEGRYDVYPLAVRWAKEWLNLKKFNVSKEDTEIVNHLIDSFNYDAYRNYKDKIEKNGNKWANIVKRADQQFKTLKNLKSGNWGNIGFGVAPFLFSWNFQRFKEYVKKKRNFDLQNYAEKLGKILEYRIKLLKEFSHKRLTHEEVAEEKVKKIFDDINSELRKIGIGNNEPVGTIKLLHVFSPYYFPLIDNKIASVIGLSSLTSDSYVEWMKVVRRWLQRYYDLNENLEQKFHFSILKLMDQGLYIMSSVKLRARVENLGLKVN</sequence>
<reference evidence="1 2" key="1">
    <citation type="submission" date="2018-06" db="EMBL/GenBank/DDBJ databases">
        <title>Extensive metabolic versatility and redundancy in microbially diverse, dynamic hydrothermal sediments.</title>
        <authorList>
            <person name="Dombrowski N."/>
            <person name="Teske A."/>
            <person name="Baker B.J."/>
        </authorList>
    </citation>
    <scope>NUCLEOTIDE SEQUENCE [LARGE SCALE GENOMIC DNA]</scope>
    <source>
        <strain evidence="1">B3_G15</strain>
    </source>
</reference>
<protein>
    <submittedName>
        <fullName evidence="1">Uncharacterized protein</fullName>
    </submittedName>
</protein>
<organism evidence="1 2">
    <name type="scientific">Aerophobetes bacterium</name>
    <dbReference type="NCBI Taxonomy" id="2030807"/>
    <lineage>
        <taxon>Bacteria</taxon>
        <taxon>Candidatus Aerophobota</taxon>
    </lineage>
</organism>
<dbReference type="AlphaFoldDB" id="A0A662DHV7"/>